<dbReference type="Gene3D" id="3.30.70.270">
    <property type="match status" value="1"/>
</dbReference>
<dbReference type="GO" id="GO:0006508">
    <property type="term" value="P:proteolysis"/>
    <property type="evidence" value="ECO:0007669"/>
    <property type="project" value="UniProtKB-KW"/>
</dbReference>
<feature type="compositionally biased region" description="Basic residues" evidence="10">
    <location>
        <begin position="145"/>
        <end position="165"/>
    </location>
</feature>
<proteinExistence type="inferred from homology"/>
<reference evidence="13 14" key="1">
    <citation type="submission" date="2024-05" db="EMBL/GenBank/DDBJ databases">
        <title>Genome sequencing and assembly of Indian major carp, Cirrhinus mrigala (Hamilton, 1822).</title>
        <authorList>
            <person name="Mohindra V."/>
            <person name="Chowdhury L.M."/>
            <person name="Lal K."/>
            <person name="Jena J.K."/>
        </authorList>
    </citation>
    <scope>NUCLEOTIDE SEQUENCE [LARGE SCALE GENOMIC DNA]</scope>
    <source>
        <strain evidence="13">CM1030</strain>
        <tissue evidence="13">Blood</tissue>
    </source>
</reference>
<accession>A0ABD0RL16</accession>
<dbReference type="PANTHER" id="PTHR24559:SF444">
    <property type="entry name" value="REVERSE TRANSCRIPTASE DOMAIN-CONTAINING PROTEIN"/>
    <property type="match status" value="1"/>
</dbReference>
<keyword evidence="8" id="KW-0378">Hydrolase</keyword>
<keyword evidence="6" id="KW-0540">Nuclease</keyword>
<keyword evidence="9" id="KW-0695">RNA-directed DNA polymerase</keyword>
<dbReference type="EMBL" id="JAMKFB020000003">
    <property type="protein sequence ID" value="KAL0199237.1"/>
    <property type="molecule type" value="Genomic_DNA"/>
</dbReference>
<dbReference type="FunFam" id="3.10.10.10:FF:000007">
    <property type="entry name" value="Retrovirus-related Pol polyprotein from transposon 17.6-like Protein"/>
    <property type="match status" value="1"/>
</dbReference>
<dbReference type="EC" id="3.1.26.4" evidence="2"/>
<dbReference type="Proteomes" id="UP001529510">
    <property type="component" value="Unassembled WGS sequence"/>
</dbReference>
<dbReference type="SUPFAM" id="SSF56672">
    <property type="entry name" value="DNA/RNA polymerases"/>
    <property type="match status" value="1"/>
</dbReference>
<protein>
    <recommendedName>
        <fullName evidence="2">ribonuclease H</fullName>
        <ecNumber evidence="2">3.1.26.4</ecNumber>
    </recommendedName>
</protein>
<evidence type="ECO:0000256" key="2">
    <source>
        <dbReference type="ARBA" id="ARBA00012180"/>
    </source>
</evidence>
<feature type="domain" description="Reverse transcriptase" evidence="12">
    <location>
        <begin position="13"/>
        <end position="108"/>
    </location>
</feature>
<evidence type="ECO:0000313" key="13">
    <source>
        <dbReference type="EMBL" id="KAL0199237.1"/>
    </source>
</evidence>
<dbReference type="Gene3D" id="3.10.10.10">
    <property type="entry name" value="HIV Type 1 Reverse Transcriptase, subunit A, domain 1"/>
    <property type="match status" value="1"/>
</dbReference>
<dbReference type="CDD" id="cd01647">
    <property type="entry name" value="RT_LTR"/>
    <property type="match status" value="1"/>
</dbReference>
<comment type="caution">
    <text evidence="13">The sequence shown here is derived from an EMBL/GenBank/DDBJ whole genome shotgun (WGS) entry which is preliminary data.</text>
</comment>
<gene>
    <name evidence="13" type="ORF">M9458_007777</name>
</gene>
<keyword evidence="3" id="KW-0645">Protease</keyword>
<feature type="signal peptide" evidence="11">
    <location>
        <begin position="1"/>
        <end position="15"/>
    </location>
</feature>
<evidence type="ECO:0000256" key="7">
    <source>
        <dbReference type="ARBA" id="ARBA00022759"/>
    </source>
</evidence>
<evidence type="ECO:0000256" key="11">
    <source>
        <dbReference type="SAM" id="SignalP"/>
    </source>
</evidence>
<keyword evidence="4" id="KW-0808">Transferase</keyword>
<evidence type="ECO:0000256" key="5">
    <source>
        <dbReference type="ARBA" id="ARBA00022695"/>
    </source>
</evidence>
<evidence type="ECO:0000256" key="10">
    <source>
        <dbReference type="SAM" id="MobiDB-lite"/>
    </source>
</evidence>
<organism evidence="13 14">
    <name type="scientific">Cirrhinus mrigala</name>
    <name type="common">Mrigala</name>
    <dbReference type="NCBI Taxonomy" id="683832"/>
    <lineage>
        <taxon>Eukaryota</taxon>
        <taxon>Metazoa</taxon>
        <taxon>Chordata</taxon>
        <taxon>Craniata</taxon>
        <taxon>Vertebrata</taxon>
        <taxon>Euteleostomi</taxon>
        <taxon>Actinopterygii</taxon>
        <taxon>Neopterygii</taxon>
        <taxon>Teleostei</taxon>
        <taxon>Ostariophysi</taxon>
        <taxon>Cypriniformes</taxon>
        <taxon>Cyprinidae</taxon>
        <taxon>Labeoninae</taxon>
        <taxon>Labeonini</taxon>
        <taxon>Cirrhinus</taxon>
    </lineage>
</organism>
<dbReference type="Pfam" id="PF00078">
    <property type="entry name" value="RVT_1"/>
    <property type="match status" value="1"/>
</dbReference>
<keyword evidence="11" id="KW-0732">Signal</keyword>
<feature type="region of interest" description="Disordered" evidence="10">
    <location>
        <begin position="144"/>
        <end position="165"/>
    </location>
</feature>
<evidence type="ECO:0000256" key="4">
    <source>
        <dbReference type="ARBA" id="ARBA00022679"/>
    </source>
</evidence>
<evidence type="ECO:0000256" key="1">
    <source>
        <dbReference type="ARBA" id="ARBA00010879"/>
    </source>
</evidence>
<evidence type="ECO:0000313" key="14">
    <source>
        <dbReference type="Proteomes" id="UP001529510"/>
    </source>
</evidence>
<sequence>MPVAYLLILLGEAGAVWFSTLDFSNGYWQVEVVEEDIEKTAFTTGQGLYQWRSMPMGLSDAPATFQRLMELVLRGLTWHICMVYLDDILIYNKTFEEHQSSLKGLQQEQNQKLVYSRSALLSLRNYHYAAPDYLPAAIRAPHTGTRLRRKRGRRGGVRERLRRRASKPPLPSVILSNVRSLEPKMDELRAITKTCFEYRDSNLMVLTESWLHEGIPDSLLELDGYMLVRADHSIETGKKSGGGV</sequence>
<evidence type="ECO:0000256" key="9">
    <source>
        <dbReference type="ARBA" id="ARBA00022918"/>
    </source>
</evidence>
<dbReference type="AlphaFoldDB" id="A0ABD0RL16"/>
<evidence type="ECO:0000256" key="3">
    <source>
        <dbReference type="ARBA" id="ARBA00022670"/>
    </source>
</evidence>
<dbReference type="GO" id="GO:0004523">
    <property type="term" value="F:RNA-DNA hybrid ribonuclease activity"/>
    <property type="evidence" value="ECO:0007669"/>
    <property type="project" value="UniProtKB-EC"/>
</dbReference>
<dbReference type="PANTHER" id="PTHR24559">
    <property type="entry name" value="TRANSPOSON TY3-I GAG-POL POLYPROTEIN"/>
    <property type="match status" value="1"/>
</dbReference>
<evidence type="ECO:0000256" key="6">
    <source>
        <dbReference type="ARBA" id="ARBA00022722"/>
    </source>
</evidence>
<keyword evidence="14" id="KW-1185">Reference proteome</keyword>
<dbReference type="InterPro" id="IPR043502">
    <property type="entry name" value="DNA/RNA_pol_sf"/>
</dbReference>
<name>A0ABD0RL16_CIRMR</name>
<dbReference type="InterPro" id="IPR043128">
    <property type="entry name" value="Rev_trsase/Diguanyl_cyclase"/>
</dbReference>
<feature type="chain" id="PRO_5044791466" description="ribonuclease H" evidence="11">
    <location>
        <begin position="16"/>
        <end position="244"/>
    </location>
</feature>
<keyword evidence="7" id="KW-0255">Endonuclease</keyword>
<keyword evidence="5" id="KW-0548">Nucleotidyltransferase</keyword>
<dbReference type="GO" id="GO:0008233">
    <property type="term" value="F:peptidase activity"/>
    <property type="evidence" value="ECO:0007669"/>
    <property type="project" value="UniProtKB-KW"/>
</dbReference>
<dbReference type="InterPro" id="IPR053134">
    <property type="entry name" value="RNA-dir_DNA_polymerase"/>
</dbReference>
<comment type="similarity">
    <text evidence="1">Belongs to the beta type-B retroviral polymerase family. HERV class-II K(HML-2) pol subfamily.</text>
</comment>
<dbReference type="InterPro" id="IPR000477">
    <property type="entry name" value="RT_dom"/>
</dbReference>
<dbReference type="GO" id="GO:0003964">
    <property type="term" value="F:RNA-directed DNA polymerase activity"/>
    <property type="evidence" value="ECO:0007669"/>
    <property type="project" value="UniProtKB-KW"/>
</dbReference>
<feature type="non-terminal residue" evidence="13">
    <location>
        <position position="244"/>
    </location>
</feature>
<evidence type="ECO:0000256" key="8">
    <source>
        <dbReference type="ARBA" id="ARBA00022801"/>
    </source>
</evidence>
<evidence type="ECO:0000259" key="12">
    <source>
        <dbReference type="Pfam" id="PF00078"/>
    </source>
</evidence>